<dbReference type="NCBIfam" id="NF047825">
    <property type="entry name" value="T-richsensTspOAlph"/>
    <property type="match status" value="1"/>
</dbReference>
<dbReference type="PANTHER" id="PTHR10057:SF0">
    <property type="entry name" value="TRANSLOCATOR PROTEIN"/>
    <property type="match status" value="1"/>
</dbReference>
<dbReference type="InterPro" id="IPR004307">
    <property type="entry name" value="TspO_MBR"/>
</dbReference>
<evidence type="ECO:0000256" key="4">
    <source>
        <dbReference type="ARBA" id="ARBA00022989"/>
    </source>
</evidence>
<evidence type="ECO:0000256" key="7">
    <source>
        <dbReference type="SAM" id="SignalP"/>
    </source>
</evidence>
<dbReference type="Gene3D" id="1.20.1260.100">
    <property type="entry name" value="TspO/MBR protein"/>
    <property type="match status" value="1"/>
</dbReference>
<comment type="subcellular location">
    <subcellularLocation>
        <location evidence="1">Membrane</location>
        <topology evidence="1">Multi-pass membrane protein</topology>
    </subcellularLocation>
</comment>
<dbReference type="Pfam" id="PF03073">
    <property type="entry name" value="TspO_MBR"/>
    <property type="match status" value="1"/>
</dbReference>
<dbReference type="RefSeq" id="WP_161346329.1">
    <property type="nucleotide sequence ID" value="NZ_BMGW01000006.1"/>
</dbReference>
<evidence type="ECO:0000256" key="2">
    <source>
        <dbReference type="ARBA" id="ARBA00007524"/>
    </source>
</evidence>
<keyword evidence="4 6" id="KW-1133">Transmembrane helix</keyword>
<proteinExistence type="inferred from homology"/>
<keyword evidence="9" id="KW-1185">Reference proteome</keyword>
<accession>A0A6L8VH99</accession>
<dbReference type="Proteomes" id="UP000477083">
    <property type="component" value="Unassembled WGS sequence"/>
</dbReference>
<feature type="transmembrane region" description="Helical" evidence="6">
    <location>
        <begin position="42"/>
        <end position="61"/>
    </location>
</feature>
<sequence length="153" mass="16862">MITFPLFLTFLAASAAAASTGFLFKPGAWYVGLNKPTWTPPNWAFPVVWTVLYLFSSYAATRVAVLPGNGQALAFWAMQIAFNTLWTPVFFGAHRMFTALLVMAGLLVAVVGMLVTFWALDTVAGLLIVPYLAWLITAAALNLWVWRFNPRQG</sequence>
<reference evidence="8 9" key="1">
    <citation type="submission" date="2020-01" db="EMBL/GenBank/DDBJ databases">
        <title>Frigidibacter albus SP32T (=CGMCC 1.13995T).</title>
        <authorList>
            <person name="Liao X."/>
        </authorList>
    </citation>
    <scope>NUCLEOTIDE SEQUENCE [LARGE SCALE GENOMIC DNA]</scope>
    <source>
        <strain evidence="8 9">SP32</strain>
    </source>
</reference>
<dbReference type="GO" id="GO:0016020">
    <property type="term" value="C:membrane"/>
    <property type="evidence" value="ECO:0007669"/>
    <property type="project" value="UniProtKB-SubCell"/>
</dbReference>
<gene>
    <name evidence="8" type="ORF">GS660_10865</name>
</gene>
<dbReference type="PIRSF" id="PIRSF005859">
    <property type="entry name" value="PBR"/>
    <property type="match status" value="1"/>
</dbReference>
<dbReference type="OrthoDB" id="9795496at2"/>
<dbReference type="PANTHER" id="PTHR10057">
    <property type="entry name" value="PERIPHERAL-TYPE BENZODIAZEPINE RECEPTOR"/>
    <property type="match status" value="1"/>
</dbReference>
<feature type="chain" id="PRO_5026869976" evidence="7">
    <location>
        <begin position="18"/>
        <end position="153"/>
    </location>
</feature>
<organism evidence="8 9">
    <name type="scientific">Frigidibacter albus</name>
    <dbReference type="NCBI Taxonomy" id="1465486"/>
    <lineage>
        <taxon>Bacteria</taxon>
        <taxon>Pseudomonadati</taxon>
        <taxon>Pseudomonadota</taxon>
        <taxon>Alphaproteobacteria</taxon>
        <taxon>Rhodobacterales</taxon>
        <taxon>Paracoccaceae</taxon>
        <taxon>Frigidibacter</taxon>
    </lineage>
</organism>
<protein>
    <submittedName>
        <fullName evidence="8">Sensory protein TspO</fullName>
    </submittedName>
</protein>
<evidence type="ECO:0000313" key="8">
    <source>
        <dbReference type="EMBL" id="MZQ89593.1"/>
    </source>
</evidence>
<evidence type="ECO:0000256" key="6">
    <source>
        <dbReference type="SAM" id="Phobius"/>
    </source>
</evidence>
<comment type="caution">
    <text evidence="8">The sequence shown here is derived from an EMBL/GenBank/DDBJ whole genome shotgun (WGS) entry which is preliminary data.</text>
</comment>
<keyword evidence="3 6" id="KW-0812">Transmembrane</keyword>
<feature type="transmembrane region" description="Helical" evidence="6">
    <location>
        <begin position="127"/>
        <end position="146"/>
    </location>
</feature>
<feature type="transmembrane region" description="Helical" evidence="6">
    <location>
        <begin position="73"/>
        <end position="91"/>
    </location>
</feature>
<dbReference type="FunFam" id="1.20.1260.100:FF:000001">
    <property type="entry name" value="translocator protein 2"/>
    <property type="match status" value="1"/>
</dbReference>
<name>A0A6L8VH99_9RHOB</name>
<comment type="similarity">
    <text evidence="2">Belongs to the TspO/BZRP family.</text>
</comment>
<evidence type="ECO:0000313" key="9">
    <source>
        <dbReference type="Proteomes" id="UP000477083"/>
    </source>
</evidence>
<feature type="signal peptide" evidence="7">
    <location>
        <begin position="1"/>
        <end position="17"/>
    </location>
</feature>
<feature type="transmembrane region" description="Helical" evidence="6">
    <location>
        <begin position="97"/>
        <end position="120"/>
    </location>
</feature>
<dbReference type="EMBL" id="WWNR01000006">
    <property type="protein sequence ID" value="MZQ89593.1"/>
    <property type="molecule type" value="Genomic_DNA"/>
</dbReference>
<dbReference type="AlphaFoldDB" id="A0A6L8VH99"/>
<evidence type="ECO:0000256" key="5">
    <source>
        <dbReference type="ARBA" id="ARBA00023136"/>
    </source>
</evidence>
<keyword evidence="7" id="KW-0732">Signal</keyword>
<dbReference type="CDD" id="cd15904">
    <property type="entry name" value="TSPO_MBR"/>
    <property type="match status" value="1"/>
</dbReference>
<dbReference type="InterPro" id="IPR038330">
    <property type="entry name" value="TspO/MBR-related_sf"/>
</dbReference>
<evidence type="ECO:0000256" key="3">
    <source>
        <dbReference type="ARBA" id="ARBA00022692"/>
    </source>
</evidence>
<evidence type="ECO:0000256" key="1">
    <source>
        <dbReference type="ARBA" id="ARBA00004141"/>
    </source>
</evidence>
<keyword evidence="5 6" id="KW-0472">Membrane</keyword>
<dbReference type="GO" id="GO:0033013">
    <property type="term" value="P:tetrapyrrole metabolic process"/>
    <property type="evidence" value="ECO:0007669"/>
    <property type="project" value="UniProtKB-ARBA"/>
</dbReference>